<evidence type="ECO:0000313" key="7">
    <source>
        <dbReference type="Proteomes" id="UP001562425"/>
    </source>
</evidence>
<keyword evidence="3" id="KW-0720">Serine protease</keyword>
<keyword evidence="7" id="KW-1185">Reference proteome</keyword>
<dbReference type="AlphaFoldDB" id="A0ABD1DVA7"/>
<dbReference type="Proteomes" id="UP001562425">
    <property type="component" value="Unassembled WGS sequence"/>
</dbReference>
<accession>A0ABD1DVA7</accession>
<keyword evidence="1" id="KW-0645">Protease</keyword>
<evidence type="ECO:0000256" key="4">
    <source>
        <dbReference type="ARBA" id="ARBA00024195"/>
    </source>
</evidence>
<dbReference type="InterPro" id="IPR009003">
    <property type="entry name" value="Peptidase_S1_PA"/>
</dbReference>
<organism evidence="6 7">
    <name type="scientific">Culex pipiens pipiens</name>
    <name type="common">Northern house mosquito</name>
    <dbReference type="NCBI Taxonomy" id="38569"/>
    <lineage>
        <taxon>Eukaryota</taxon>
        <taxon>Metazoa</taxon>
        <taxon>Ecdysozoa</taxon>
        <taxon>Arthropoda</taxon>
        <taxon>Hexapoda</taxon>
        <taxon>Insecta</taxon>
        <taxon>Pterygota</taxon>
        <taxon>Neoptera</taxon>
        <taxon>Endopterygota</taxon>
        <taxon>Diptera</taxon>
        <taxon>Nematocera</taxon>
        <taxon>Culicoidea</taxon>
        <taxon>Culicidae</taxon>
        <taxon>Culicinae</taxon>
        <taxon>Culicini</taxon>
        <taxon>Culex</taxon>
        <taxon>Culex</taxon>
    </lineage>
</organism>
<evidence type="ECO:0000256" key="3">
    <source>
        <dbReference type="ARBA" id="ARBA00022825"/>
    </source>
</evidence>
<dbReference type="InterPro" id="IPR050127">
    <property type="entry name" value="Serine_Proteases_S1"/>
</dbReference>
<gene>
    <name evidence="6" type="ORF">pipiens_019619</name>
</gene>
<dbReference type="InterPro" id="IPR001254">
    <property type="entry name" value="Trypsin_dom"/>
</dbReference>
<comment type="caution">
    <text evidence="6">The sequence shown here is derived from an EMBL/GenBank/DDBJ whole genome shotgun (WGS) entry which is preliminary data.</text>
</comment>
<evidence type="ECO:0000256" key="1">
    <source>
        <dbReference type="ARBA" id="ARBA00022670"/>
    </source>
</evidence>
<dbReference type="PROSITE" id="PS50240">
    <property type="entry name" value="TRYPSIN_DOM"/>
    <property type="match status" value="1"/>
</dbReference>
<dbReference type="GO" id="GO:0006508">
    <property type="term" value="P:proteolysis"/>
    <property type="evidence" value="ECO:0007669"/>
    <property type="project" value="UniProtKB-KW"/>
</dbReference>
<protein>
    <recommendedName>
        <fullName evidence="5">Peptidase S1 domain-containing protein</fullName>
    </recommendedName>
</protein>
<reference evidence="6 7" key="1">
    <citation type="submission" date="2024-05" db="EMBL/GenBank/DDBJ databases">
        <title>Culex pipiens pipiens assembly and annotation.</title>
        <authorList>
            <person name="Alout H."/>
            <person name="Durand T."/>
        </authorList>
    </citation>
    <scope>NUCLEOTIDE SEQUENCE [LARGE SCALE GENOMIC DNA]</scope>
    <source>
        <strain evidence="6">HA-2024</strain>
        <tissue evidence="6">Whole body</tissue>
    </source>
</reference>
<dbReference type="GO" id="GO:0008236">
    <property type="term" value="F:serine-type peptidase activity"/>
    <property type="evidence" value="ECO:0007669"/>
    <property type="project" value="UniProtKB-KW"/>
</dbReference>
<evidence type="ECO:0000259" key="5">
    <source>
        <dbReference type="PROSITE" id="PS50240"/>
    </source>
</evidence>
<feature type="domain" description="Peptidase S1" evidence="5">
    <location>
        <begin position="1"/>
        <end position="115"/>
    </location>
</feature>
<comment type="similarity">
    <text evidence="4">Belongs to the peptidase S1 family. CLIP subfamily.</text>
</comment>
<dbReference type="InterPro" id="IPR043504">
    <property type="entry name" value="Peptidase_S1_PA_chymotrypsin"/>
</dbReference>
<name>A0ABD1DVA7_CULPP</name>
<proteinExistence type="inferred from homology"/>
<dbReference type="PANTHER" id="PTHR24264">
    <property type="entry name" value="TRYPSIN-RELATED"/>
    <property type="match status" value="1"/>
</dbReference>
<evidence type="ECO:0000256" key="2">
    <source>
        <dbReference type="ARBA" id="ARBA00022801"/>
    </source>
</evidence>
<dbReference type="SUPFAM" id="SSF50494">
    <property type="entry name" value="Trypsin-like serine proteases"/>
    <property type="match status" value="1"/>
</dbReference>
<sequence length="116" mass="12656">MNFIAVGWGTTEHDNGTKAYASRYKLHVELPGTNLTYCREVYKEDDIVEAQMCAGAEKGKDTCVGDSGGGLFAQVDGIYYEYGIISWGDGCGEKGVPGVNTRVTSYLDWIEGHMTD</sequence>
<keyword evidence="2" id="KW-0378">Hydrolase</keyword>
<dbReference type="Pfam" id="PF00089">
    <property type="entry name" value="Trypsin"/>
    <property type="match status" value="1"/>
</dbReference>
<dbReference type="PANTHER" id="PTHR24264:SF54">
    <property type="entry name" value="PEPTIDASE S1 DOMAIN-CONTAINING PROTEIN"/>
    <property type="match status" value="1"/>
</dbReference>
<dbReference type="Gene3D" id="2.40.10.10">
    <property type="entry name" value="Trypsin-like serine proteases"/>
    <property type="match status" value="1"/>
</dbReference>
<evidence type="ECO:0000313" key="6">
    <source>
        <dbReference type="EMBL" id="KAL1402862.1"/>
    </source>
</evidence>
<dbReference type="EMBL" id="JBEHCU010002405">
    <property type="protein sequence ID" value="KAL1402862.1"/>
    <property type="molecule type" value="Genomic_DNA"/>
</dbReference>